<evidence type="ECO:0000313" key="4">
    <source>
        <dbReference type="EMBL" id="KAK5543413.1"/>
    </source>
</evidence>
<keyword evidence="1" id="KW-0547">Nucleotide-binding</keyword>
<dbReference type="Proteomes" id="UP001345827">
    <property type="component" value="Unassembled WGS sequence"/>
</dbReference>
<reference evidence="4 5" key="1">
    <citation type="submission" date="2023-06" db="EMBL/GenBank/DDBJ databases">
        <title>Black Yeasts Isolated from many extreme environments.</title>
        <authorList>
            <person name="Coleine C."/>
            <person name="Stajich J.E."/>
            <person name="Selbmann L."/>
        </authorList>
    </citation>
    <scope>NUCLEOTIDE SEQUENCE [LARGE SCALE GENOMIC DNA]</scope>
    <source>
        <strain evidence="4 5">CCFEE 5887</strain>
    </source>
</reference>
<organism evidence="4 5">
    <name type="scientific">Vermiconidia calcicola</name>
    <dbReference type="NCBI Taxonomy" id="1690605"/>
    <lineage>
        <taxon>Eukaryota</taxon>
        <taxon>Fungi</taxon>
        <taxon>Dikarya</taxon>
        <taxon>Ascomycota</taxon>
        <taxon>Pezizomycotina</taxon>
        <taxon>Dothideomycetes</taxon>
        <taxon>Dothideomycetidae</taxon>
        <taxon>Mycosphaerellales</taxon>
        <taxon>Extremaceae</taxon>
        <taxon>Vermiconidia</taxon>
    </lineage>
</organism>
<dbReference type="GO" id="GO:0005634">
    <property type="term" value="C:nucleus"/>
    <property type="evidence" value="ECO:0007669"/>
    <property type="project" value="TreeGrafter"/>
</dbReference>
<evidence type="ECO:0000256" key="2">
    <source>
        <dbReference type="SAM" id="MobiDB-lite"/>
    </source>
</evidence>
<proteinExistence type="predicted"/>
<dbReference type="AlphaFoldDB" id="A0AAV9QL69"/>
<dbReference type="InterPro" id="IPR011009">
    <property type="entry name" value="Kinase-like_dom_sf"/>
</dbReference>
<dbReference type="GO" id="GO:0005524">
    <property type="term" value="F:ATP binding"/>
    <property type="evidence" value="ECO:0007669"/>
    <property type="project" value="UniProtKB-UniRule"/>
</dbReference>
<dbReference type="EMBL" id="JAXLQG010000002">
    <property type="protein sequence ID" value="KAK5543413.1"/>
    <property type="molecule type" value="Genomic_DNA"/>
</dbReference>
<feature type="domain" description="Protein kinase" evidence="3">
    <location>
        <begin position="134"/>
        <end position="517"/>
    </location>
</feature>
<protein>
    <recommendedName>
        <fullName evidence="3">Protein kinase domain-containing protein</fullName>
    </recommendedName>
</protein>
<dbReference type="GO" id="GO:0000278">
    <property type="term" value="P:mitotic cell cycle"/>
    <property type="evidence" value="ECO:0007669"/>
    <property type="project" value="TreeGrafter"/>
</dbReference>
<dbReference type="Gene3D" id="3.30.200.20">
    <property type="entry name" value="Phosphorylase Kinase, domain 1"/>
    <property type="match status" value="1"/>
</dbReference>
<feature type="compositionally biased region" description="Basic residues" evidence="2">
    <location>
        <begin position="82"/>
        <end position="95"/>
    </location>
</feature>
<dbReference type="InterPro" id="IPR000719">
    <property type="entry name" value="Prot_kinase_dom"/>
</dbReference>
<dbReference type="GO" id="GO:0072354">
    <property type="term" value="F:histone H3T3 kinase activity"/>
    <property type="evidence" value="ECO:0007669"/>
    <property type="project" value="TreeGrafter"/>
</dbReference>
<dbReference type="PANTHER" id="PTHR24419">
    <property type="entry name" value="INTERLEUKIN-1 RECEPTOR-ASSOCIATED KINASE"/>
    <property type="match status" value="1"/>
</dbReference>
<dbReference type="PANTHER" id="PTHR24419:SF18">
    <property type="entry name" value="SERINE_THREONINE-PROTEIN KINASE HASPIN"/>
    <property type="match status" value="1"/>
</dbReference>
<dbReference type="Pfam" id="PF12330">
    <property type="entry name" value="Haspin_kinase"/>
    <property type="match status" value="1"/>
</dbReference>
<accession>A0AAV9QL69</accession>
<dbReference type="GO" id="GO:0035556">
    <property type="term" value="P:intracellular signal transduction"/>
    <property type="evidence" value="ECO:0007669"/>
    <property type="project" value="TreeGrafter"/>
</dbReference>
<evidence type="ECO:0000259" key="3">
    <source>
        <dbReference type="PROSITE" id="PS50011"/>
    </source>
</evidence>
<keyword evidence="1" id="KW-0067">ATP-binding</keyword>
<dbReference type="Gene3D" id="1.10.510.10">
    <property type="entry name" value="Transferase(Phosphotransferase) domain 1"/>
    <property type="match status" value="1"/>
</dbReference>
<gene>
    <name evidence="4" type="ORF">LTR25_001026</name>
</gene>
<dbReference type="GO" id="GO:0005737">
    <property type="term" value="C:cytoplasm"/>
    <property type="evidence" value="ECO:0007669"/>
    <property type="project" value="TreeGrafter"/>
</dbReference>
<evidence type="ECO:0000313" key="5">
    <source>
        <dbReference type="Proteomes" id="UP001345827"/>
    </source>
</evidence>
<name>A0AAV9QL69_9PEZI</name>
<sequence>MADSEALSLLENQKRPNRRSDKTYGKKKGLKAPSRAMHFDLFGGDDENNITEKMSQLTVENDRDKTVQPVQQSPAPIEKPSAHHNPRLRGRRKPTSRRMAALGQDKLEALTPLLSLTQREVRDFQEFGRGLGKKYVCTKLGEGSFADVFELRPKESEEAIKLEERGGLVIKVIAFDVEKSDETDDIADMESVIREVRVLLALDQMHGFARCRGVHVVSGKYPDVLLEAFENFKDTNAIDAQNLSPTNLSEHQTYVIIEMDHAGSPLSKFGSLSAFQAYDIFWKTAIILSGAEGEFEFEHRDLHNGNLCFRPRSTNGVMDVTDEIVQNMTEEPLANLGLSNLQVTIIDYTLSRAKISSESEGELIIFDAIKFWEDNDDTGEHASDQRQFDTYRKVRDWAKAVEAKVEAMAEIEEDYDLEVVDKYARFLPKSNVMWLSYVARELLWRRVDGRGAIVAGSSKVARRLQLLLWRKLEAVAAYLVGSPMLIPESAADLLETAVQLEWLSWEDVAAFRAELEV</sequence>
<dbReference type="PROSITE" id="PS50011">
    <property type="entry name" value="PROTEIN_KINASE_DOM"/>
    <property type="match status" value="1"/>
</dbReference>
<comment type="caution">
    <text evidence="4">The sequence shown here is derived from an EMBL/GenBank/DDBJ whole genome shotgun (WGS) entry which is preliminary data.</text>
</comment>
<dbReference type="SUPFAM" id="SSF56112">
    <property type="entry name" value="Protein kinase-like (PK-like)"/>
    <property type="match status" value="1"/>
</dbReference>
<dbReference type="InterPro" id="IPR017441">
    <property type="entry name" value="Protein_kinase_ATP_BS"/>
</dbReference>
<feature type="binding site" evidence="1">
    <location>
        <position position="171"/>
    </location>
    <ligand>
        <name>ATP</name>
        <dbReference type="ChEBI" id="CHEBI:30616"/>
    </ligand>
</feature>
<feature type="compositionally biased region" description="Basic and acidic residues" evidence="2">
    <location>
        <begin position="12"/>
        <end position="24"/>
    </location>
</feature>
<feature type="region of interest" description="Disordered" evidence="2">
    <location>
        <begin position="1"/>
        <end position="95"/>
    </location>
</feature>
<keyword evidence="5" id="KW-1185">Reference proteome</keyword>
<dbReference type="PROSITE" id="PS00107">
    <property type="entry name" value="PROTEIN_KINASE_ATP"/>
    <property type="match status" value="1"/>
</dbReference>
<evidence type="ECO:0000256" key="1">
    <source>
        <dbReference type="PROSITE-ProRule" id="PRU10141"/>
    </source>
</evidence>